<dbReference type="EMBL" id="LSYS01009367">
    <property type="protein sequence ID" value="OPJ66881.1"/>
    <property type="molecule type" value="Genomic_DNA"/>
</dbReference>
<evidence type="ECO:0000313" key="2">
    <source>
        <dbReference type="Proteomes" id="UP000190648"/>
    </source>
</evidence>
<protein>
    <submittedName>
        <fullName evidence="1">Uncharacterized protein</fullName>
    </submittedName>
</protein>
<organism evidence="1 2">
    <name type="scientific">Patagioenas fasciata monilis</name>
    <dbReference type="NCBI Taxonomy" id="372326"/>
    <lineage>
        <taxon>Eukaryota</taxon>
        <taxon>Metazoa</taxon>
        <taxon>Chordata</taxon>
        <taxon>Craniata</taxon>
        <taxon>Vertebrata</taxon>
        <taxon>Euteleostomi</taxon>
        <taxon>Archelosauria</taxon>
        <taxon>Archosauria</taxon>
        <taxon>Dinosauria</taxon>
        <taxon>Saurischia</taxon>
        <taxon>Theropoda</taxon>
        <taxon>Coelurosauria</taxon>
        <taxon>Aves</taxon>
        <taxon>Neognathae</taxon>
        <taxon>Neoaves</taxon>
        <taxon>Columbimorphae</taxon>
        <taxon>Columbiformes</taxon>
        <taxon>Columbidae</taxon>
        <taxon>Patagioenas</taxon>
    </lineage>
</organism>
<comment type="caution">
    <text evidence="1">The sequence shown here is derived from an EMBL/GenBank/DDBJ whole genome shotgun (WGS) entry which is preliminary data.</text>
</comment>
<gene>
    <name evidence="1" type="ORF">AV530_016850</name>
</gene>
<proteinExistence type="predicted"/>
<accession>A0A1V4J3T8</accession>
<dbReference type="AlphaFoldDB" id="A0A1V4J3T8"/>
<name>A0A1V4J3T8_PATFA</name>
<sequence length="113" mass="12626">MTVEVVSSSYLAEGLFTCRQHVQPPSNSIPVDFDLKQHKYRKQKPHTELGTCRLPVLQQRVDKLPKAIGHPGDTDLQTIPGKKHLENRAQKLNSLVFPSTVKPTLLKTNCTVG</sequence>
<keyword evidence="2" id="KW-1185">Reference proteome</keyword>
<dbReference type="Proteomes" id="UP000190648">
    <property type="component" value="Unassembled WGS sequence"/>
</dbReference>
<evidence type="ECO:0000313" key="1">
    <source>
        <dbReference type="EMBL" id="OPJ66881.1"/>
    </source>
</evidence>
<reference evidence="1 2" key="1">
    <citation type="submission" date="2016-02" db="EMBL/GenBank/DDBJ databases">
        <title>Band-tailed pigeon sequencing and assembly.</title>
        <authorList>
            <person name="Soares A.E."/>
            <person name="Novak B.J."/>
            <person name="Rice E.S."/>
            <person name="O'Connell B."/>
            <person name="Chang D."/>
            <person name="Weber S."/>
            <person name="Shapiro B."/>
        </authorList>
    </citation>
    <scope>NUCLEOTIDE SEQUENCE [LARGE SCALE GENOMIC DNA]</scope>
    <source>
        <strain evidence="1">BTP2013</strain>
        <tissue evidence="1">Blood</tissue>
    </source>
</reference>